<feature type="region of interest" description="Disordered" evidence="1">
    <location>
        <begin position="22"/>
        <end position="44"/>
    </location>
</feature>
<reference evidence="2 3" key="1">
    <citation type="submission" date="2019-08" db="EMBL/GenBank/DDBJ databases">
        <title>Deep-cultivation of Planctomycetes and their phenomic and genomic characterization uncovers novel biology.</title>
        <authorList>
            <person name="Wiegand S."/>
            <person name="Jogler M."/>
            <person name="Boedeker C."/>
            <person name="Pinto D."/>
            <person name="Vollmers J."/>
            <person name="Rivas-Marin E."/>
            <person name="Kohn T."/>
            <person name="Peeters S.H."/>
            <person name="Heuer A."/>
            <person name="Rast P."/>
            <person name="Oberbeckmann S."/>
            <person name="Bunk B."/>
            <person name="Jeske O."/>
            <person name="Meyerdierks A."/>
            <person name="Storesund J.E."/>
            <person name="Kallscheuer N."/>
            <person name="Luecker S."/>
            <person name="Lage O.M."/>
            <person name="Pohl T."/>
            <person name="Merkel B.J."/>
            <person name="Hornburger P."/>
            <person name="Mueller R.-W."/>
            <person name="Bruemmer F."/>
            <person name="Labrenz M."/>
            <person name="Spormann A.M."/>
            <person name="Op Den Camp H."/>
            <person name="Overmann J."/>
            <person name="Amann R."/>
            <person name="Jetten M.S.M."/>
            <person name="Mascher T."/>
            <person name="Medema M.H."/>
            <person name="Devos D.P."/>
            <person name="Kaster A.-K."/>
            <person name="Ovreas L."/>
            <person name="Rohde M."/>
            <person name="Galperin M.Y."/>
            <person name="Jogler C."/>
        </authorList>
    </citation>
    <scope>NUCLEOTIDE SEQUENCE [LARGE SCALE GENOMIC DNA]</scope>
    <source>
        <strain evidence="2 3">LF1</strain>
    </source>
</reference>
<dbReference type="Proteomes" id="UP000322699">
    <property type="component" value="Unassembled WGS sequence"/>
</dbReference>
<dbReference type="InterPro" id="IPR008930">
    <property type="entry name" value="Terpenoid_cyclase/PrenylTrfase"/>
</dbReference>
<sequence length="404" mass="44397">MIFRLGMILAVTIYSANDGFAQEKTKPSPDISSPDVSSPVFSSKAPSTRVLTKDQWTQLDGSVERGLQWLATKQQGNGGFEAIPQGQPAITAFCLMAFLAQGESPADGQYRQSLSRAVEYIMAQQKDNGLIATIAPSGIPISRNVDHMRVGQTAVYNHAISALALAEVYGQCNADQAQLLAPVIEKAIAATLEMQKWGQKAAHDVGGWRYLDELDFIKSDLSITGWQLMFLRSAQNAGFDVPQESIEAAVKYIENCFLNDSDRKVHGYAVGRRSSITRAMAGAGVLAMAHAGKHDSKEALASGEWILQHDFSNYNADKPLYGSYWSPDRYHYGAVVCTQAMFQLGGKYWEQFFPTLVKAVLANQQPNGSWPPEKFDRVYGSCYSTSLCILSLSVPNQMLPIFQR</sequence>
<evidence type="ECO:0000313" key="3">
    <source>
        <dbReference type="Proteomes" id="UP000322699"/>
    </source>
</evidence>
<proteinExistence type="predicted"/>
<dbReference type="AlphaFoldDB" id="A0A5B1CGC5"/>
<name>A0A5B1CGC5_9BACT</name>
<dbReference type="SUPFAM" id="SSF48239">
    <property type="entry name" value="Terpenoid cyclases/Protein prenyltransferases"/>
    <property type="match status" value="1"/>
</dbReference>
<dbReference type="Gene3D" id="1.50.10.20">
    <property type="match status" value="2"/>
</dbReference>
<comment type="caution">
    <text evidence="2">The sequence shown here is derived from an EMBL/GenBank/DDBJ whole genome shotgun (WGS) entry which is preliminary data.</text>
</comment>
<feature type="compositionally biased region" description="Low complexity" evidence="1">
    <location>
        <begin position="28"/>
        <end position="43"/>
    </location>
</feature>
<dbReference type="RefSeq" id="WP_149752786.1">
    <property type="nucleotide sequence ID" value="NZ_LWSK01000019.1"/>
</dbReference>
<organism evidence="2 3">
    <name type="scientific">Rubripirellula obstinata</name>
    <dbReference type="NCBI Taxonomy" id="406547"/>
    <lineage>
        <taxon>Bacteria</taxon>
        <taxon>Pseudomonadati</taxon>
        <taxon>Planctomycetota</taxon>
        <taxon>Planctomycetia</taxon>
        <taxon>Pirellulales</taxon>
        <taxon>Pirellulaceae</taxon>
        <taxon>Rubripirellula</taxon>
    </lineage>
</organism>
<evidence type="ECO:0000313" key="2">
    <source>
        <dbReference type="EMBL" id="KAA1260238.1"/>
    </source>
</evidence>
<dbReference type="CDD" id="cd00688">
    <property type="entry name" value="ISOPREN_C2_like"/>
    <property type="match status" value="1"/>
</dbReference>
<gene>
    <name evidence="2" type="ORF">LF1_27770</name>
</gene>
<accession>A0A5B1CGC5</accession>
<evidence type="ECO:0008006" key="4">
    <source>
        <dbReference type="Google" id="ProtNLM"/>
    </source>
</evidence>
<keyword evidence="3" id="KW-1185">Reference proteome</keyword>
<dbReference type="EMBL" id="VRLW01000001">
    <property type="protein sequence ID" value="KAA1260238.1"/>
    <property type="molecule type" value="Genomic_DNA"/>
</dbReference>
<evidence type="ECO:0000256" key="1">
    <source>
        <dbReference type="SAM" id="MobiDB-lite"/>
    </source>
</evidence>
<protein>
    <recommendedName>
        <fullName evidence="4">Prenyltransferase and squalene oxidase repeat protein</fullName>
    </recommendedName>
</protein>